<dbReference type="RefSeq" id="WP_236333221.1">
    <property type="nucleotide sequence ID" value="NZ_JAKIJS010000001.1"/>
</dbReference>
<gene>
    <name evidence="3" type="ORF">L2716_07320</name>
</gene>
<dbReference type="Proteomes" id="UP001649381">
    <property type="component" value="Unassembled WGS sequence"/>
</dbReference>
<comment type="caution">
    <text evidence="3">The sequence shown here is derived from an EMBL/GenBank/DDBJ whole genome shotgun (WGS) entry which is preliminary data.</text>
</comment>
<proteinExistence type="predicted"/>
<evidence type="ECO:0000313" key="3">
    <source>
        <dbReference type="EMBL" id="MCF6137534.1"/>
    </source>
</evidence>
<keyword evidence="2" id="KW-1133">Transmembrane helix</keyword>
<organism evidence="3 4">
    <name type="scientific">Pseudalkalibacillus berkeleyi</name>
    <dbReference type="NCBI Taxonomy" id="1069813"/>
    <lineage>
        <taxon>Bacteria</taxon>
        <taxon>Bacillati</taxon>
        <taxon>Bacillota</taxon>
        <taxon>Bacilli</taxon>
        <taxon>Bacillales</taxon>
        <taxon>Fictibacillaceae</taxon>
        <taxon>Pseudalkalibacillus</taxon>
    </lineage>
</organism>
<sequence>MMEFLYFPEDKTEYIPSVTMLIIFMAAAIIATILIRKHSAKELTKFEQEHQNHNVDENTKKNDSQENQ</sequence>
<keyword evidence="2" id="KW-0812">Transmembrane</keyword>
<feature type="region of interest" description="Disordered" evidence="1">
    <location>
        <begin position="46"/>
        <end position="68"/>
    </location>
</feature>
<dbReference type="EMBL" id="JAKIJS010000001">
    <property type="protein sequence ID" value="MCF6137534.1"/>
    <property type="molecule type" value="Genomic_DNA"/>
</dbReference>
<name>A0ABS9H0T9_9BACL</name>
<keyword evidence="2" id="KW-0472">Membrane</keyword>
<reference evidence="3 4" key="1">
    <citation type="submission" date="2022-01" db="EMBL/GenBank/DDBJ databases">
        <title>Alkalihalobacillus sp. EGI L200015, a novel bacterium isolated from a salt lake sediment.</title>
        <authorList>
            <person name="Gao L."/>
            <person name="Fang B.-Z."/>
            <person name="Li W.-J."/>
        </authorList>
    </citation>
    <scope>NUCLEOTIDE SEQUENCE [LARGE SCALE GENOMIC DNA]</scope>
    <source>
        <strain evidence="3 4">KCTC 12718</strain>
    </source>
</reference>
<accession>A0ABS9H0T9</accession>
<protein>
    <submittedName>
        <fullName evidence="3">Uncharacterized protein</fullName>
    </submittedName>
</protein>
<evidence type="ECO:0000256" key="2">
    <source>
        <dbReference type="SAM" id="Phobius"/>
    </source>
</evidence>
<evidence type="ECO:0000313" key="4">
    <source>
        <dbReference type="Proteomes" id="UP001649381"/>
    </source>
</evidence>
<feature type="transmembrane region" description="Helical" evidence="2">
    <location>
        <begin position="14"/>
        <end position="35"/>
    </location>
</feature>
<evidence type="ECO:0000256" key="1">
    <source>
        <dbReference type="SAM" id="MobiDB-lite"/>
    </source>
</evidence>
<keyword evidence="4" id="KW-1185">Reference proteome</keyword>